<evidence type="ECO:0000313" key="2">
    <source>
        <dbReference type="Proteomes" id="UP001060771"/>
    </source>
</evidence>
<reference evidence="2" key="1">
    <citation type="submission" date="2022-09" db="EMBL/GenBank/DDBJ databases">
        <title>Complete genome sequence of Vulcanisaeta souniana.</title>
        <authorList>
            <person name="Kato S."/>
            <person name="Itoh T."/>
            <person name="Ohkuma M."/>
        </authorList>
    </citation>
    <scope>NUCLEOTIDE SEQUENCE [LARGE SCALE GENOMIC DNA]</scope>
    <source>
        <strain evidence="2">JCM 11219</strain>
    </source>
</reference>
<keyword evidence="2" id="KW-1185">Reference proteome</keyword>
<organism evidence="1 2">
    <name type="scientific">Vulcanisaeta souniana JCM 11219</name>
    <dbReference type="NCBI Taxonomy" id="1293586"/>
    <lineage>
        <taxon>Archaea</taxon>
        <taxon>Thermoproteota</taxon>
        <taxon>Thermoprotei</taxon>
        <taxon>Thermoproteales</taxon>
        <taxon>Thermoproteaceae</taxon>
        <taxon>Vulcanisaeta</taxon>
    </lineage>
</organism>
<accession>A0ABM8BLP3</accession>
<name>A0ABM8BLP3_9CREN</name>
<proteinExistence type="predicted"/>
<sequence length="545" mass="58262">MVMGSRSRLLLITAVVIVVVVASVLLAPPRIFVSHGVKVGNTKTSGFSTANQGVVGLPISLNIPIYVVGPSTLVQRLVSAGINQSLIKPVTVNELPSLPGNSLVVIDWSVIGPGLITNVSGLVHVNVNSTNFKLIRELIKRGDFVVIHGNASEVSVIELVLAVAWSRAYNTSIIAIPVPKYLNGLDYVIAYGNNKVLVIGPHSLSAALNIASKFWTPIITKTPTPDPSDDLCAELSVSATKQPSQISSTAYAIVYGQQSYEDSLGNFVVDFCLSWSVLVYNDYNGYSAGYAELYNYIAYSPFSGTQIEYLKSFQDALASYVVYEYEMGYISASQLPGDVEFIAGSGGGYEPGYWTNTAGADPHAQTCTQSTSYGISLATGFSTSGTGITVSNSVSTTYSCPEYTISLYGQPAAVTPLGPSAYNQTWVFTPQSTQYAEQEQIYGVESEGYTYMGPAYNPQSSAYTIPAGSSVVVNETNGCTYYLLGFIPISGTLVEHIAYDINWDVWVNSNVAMTSYSSGAYIVPPAASGWSSSNGFYYTTSCWLG</sequence>
<protein>
    <submittedName>
        <fullName evidence="1">Uncharacterized protein</fullName>
    </submittedName>
</protein>
<dbReference type="EMBL" id="AP026830">
    <property type="protein sequence ID" value="BDR91898.1"/>
    <property type="molecule type" value="Genomic_DNA"/>
</dbReference>
<evidence type="ECO:0000313" key="1">
    <source>
        <dbReference type="EMBL" id="BDR91898.1"/>
    </source>
</evidence>
<dbReference type="RefSeq" id="WP_188602401.1">
    <property type="nucleotide sequence ID" value="NZ_BMNM01000001.1"/>
</dbReference>
<gene>
    <name evidence="1" type="ORF">Vsou_09910</name>
</gene>
<dbReference type="Proteomes" id="UP001060771">
    <property type="component" value="Chromosome"/>
</dbReference>